<keyword evidence="1" id="KW-0547">Nucleotide-binding</keyword>
<gene>
    <name evidence="5" type="ORF">EV191_13014</name>
</gene>
<comment type="caution">
    <text evidence="5">The sequence shown here is derived from an EMBL/GenBank/DDBJ whole genome shotgun (WGS) entry which is preliminary data.</text>
</comment>
<name>A0A4V6NQY8_9PSEU</name>
<dbReference type="SUPFAM" id="SSF50891">
    <property type="entry name" value="Cyclophilin-like"/>
    <property type="match status" value="1"/>
</dbReference>
<dbReference type="GO" id="GO:0005524">
    <property type="term" value="F:ATP binding"/>
    <property type="evidence" value="ECO:0007669"/>
    <property type="project" value="UniProtKB-KW"/>
</dbReference>
<keyword evidence="3" id="KW-0067">ATP-binding</keyword>
<reference evidence="5 6" key="1">
    <citation type="submission" date="2019-03" db="EMBL/GenBank/DDBJ databases">
        <title>Genomic Encyclopedia of Type Strains, Phase IV (KMG-IV): sequencing the most valuable type-strain genomes for metagenomic binning, comparative biology and taxonomic classification.</title>
        <authorList>
            <person name="Goeker M."/>
        </authorList>
    </citation>
    <scope>NUCLEOTIDE SEQUENCE [LARGE SCALE GENOMIC DNA]</scope>
    <source>
        <strain evidence="5 6">DSM 45765</strain>
    </source>
</reference>
<sequence length="208" mass="22390">MTGSRRFRRAGERGLLIEVTEGENTHALARWLRDSAHADRLDEVVPGPRTVLAVADPDVLAAVARSVDSAPAVQERQATGHIVEVEVVYDGTDLESVCEQTGLSRDEVVHLHSTATFLVDFFGFSPGLAFSAGVPDQLRVPRLETPRTTVPAGSLAVANQYTVVYPGSTPGGWSIIGRSVSAPLWDPHRSPPNLVHVGDQVRFRVVGP</sequence>
<evidence type="ECO:0000256" key="1">
    <source>
        <dbReference type="ARBA" id="ARBA00022741"/>
    </source>
</evidence>
<evidence type="ECO:0000259" key="4">
    <source>
        <dbReference type="SMART" id="SM00796"/>
    </source>
</evidence>
<dbReference type="GO" id="GO:0016787">
    <property type="term" value="F:hydrolase activity"/>
    <property type="evidence" value="ECO:0007669"/>
    <property type="project" value="UniProtKB-KW"/>
</dbReference>
<dbReference type="InterPro" id="IPR029000">
    <property type="entry name" value="Cyclophilin-like_dom_sf"/>
</dbReference>
<keyword evidence="2" id="KW-0378">Hydrolase</keyword>
<dbReference type="EMBL" id="SLXQ01000030">
    <property type="protein sequence ID" value="TCP39366.1"/>
    <property type="molecule type" value="Genomic_DNA"/>
</dbReference>
<organism evidence="5 6">
    <name type="scientific">Tamaricihabitans halophyticus</name>
    <dbReference type="NCBI Taxonomy" id="1262583"/>
    <lineage>
        <taxon>Bacteria</taxon>
        <taxon>Bacillati</taxon>
        <taxon>Actinomycetota</taxon>
        <taxon>Actinomycetes</taxon>
        <taxon>Pseudonocardiales</taxon>
        <taxon>Pseudonocardiaceae</taxon>
        <taxon>Tamaricihabitans</taxon>
    </lineage>
</organism>
<evidence type="ECO:0000256" key="3">
    <source>
        <dbReference type="ARBA" id="ARBA00022840"/>
    </source>
</evidence>
<dbReference type="Gene3D" id="2.40.100.10">
    <property type="entry name" value="Cyclophilin-like"/>
    <property type="match status" value="1"/>
</dbReference>
<protein>
    <submittedName>
        <fullName evidence="5">KipI family sensor histidine kinase inhibitor</fullName>
    </submittedName>
</protein>
<dbReference type="Gene3D" id="3.30.1360.40">
    <property type="match status" value="1"/>
</dbReference>
<dbReference type="RefSeq" id="WP_132881301.1">
    <property type="nucleotide sequence ID" value="NZ_SLXQ01000030.1"/>
</dbReference>
<feature type="domain" description="Carboxyltransferase" evidence="4">
    <location>
        <begin position="5"/>
        <end position="195"/>
    </location>
</feature>
<proteinExistence type="predicted"/>
<dbReference type="Pfam" id="PF02682">
    <property type="entry name" value="CT_C_D"/>
    <property type="match status" value="1"/>
</dbReference>
<dbReference type="InterPro" id="IPR003833">
    <property type="entry name" value="CT_C_D"/>
</dbReference>
<dbReference type="AlphaFoldDB" id="A0A4V6NQY8"/>
<dbReference type="PANTHER" id="PTHR34698:SF2">
    <property type="entry name" value="5-OXOPROLINASE SUBUNIT B"/>
    <property type="match status" value="1"/>
</dbReference>
<dbReference type="PANTHER" id="PTHR34698">
    <property type="entry name" value="5-OXOPROLINASE SUBUNIT B"/>
    <property type="match status" value="1"/>
</dbReference>
<dbReference type="OrthoDB" id="9778567at2"/>
<accession>A0A4V6NQY8</accession>
<dbReference type="SMART" id="SM00796">
    <property type="entry name" value="AHS1"/>
    <property type="match status" value="1"/>
</dbReference>
<evidence type="ECO:0000256" key="2">
    <source>
        <dbReference type="ARBA" id="ARBA00022801"/>
    </source>
</evidence>
<keyword evidence="6" id="KW-1185">Reference proteome</keyword>
<evidence type="ECO:0000313" key="5">
    <source>
        <dbReference type="EMBL" id="TCP39366.1"/>
    </source>
</evidence>
<dbReference type="InterPro" id="IPR010016">
    <property type="entry name" value="PxpB"/>
</dbReference>
<dbReference type="Proteomes" id="UP000294911">
    <property type="component" value="Unassembled WGS sequence"/>
</dbReference>
<evidence type="ECO:0000313" key="6">
    <source>
        <dbReference type="Proteomes" id="UP000294911"/>
    </source>
</evidence>